<dbReference type="Proteomes" id="UP001500151">
    <property type="component" value="Unassembled WGS sequence"/>
</dbReference>
<comment type="caution">
    <text evidence="1">The sequence shown here is derived from an EMBL/GenBank/DDBJ whole genome shotgun (WGS) entry which is preliminary data.</text>
</comment>
<evidence type="ECO:0000313" key="1">
    <source>
        <dbReference type="EMBL" id="GAA2662026.1"/>
    </source>
</evidence>
<protein>
    <recommendedName>
        <fullName evidence="3">D-lyxose/D-mannose family sugar isomerase</fullName>
    </recommendedName>
</protein>
<accession>A0ABN3RXB7</accession>
<dbReference type="EMBL" id="BAAASJ010000120">
    <property type="protein sequence ID" value="GAA2662026.1"/>
    <property type="molecule type" value="Genomic_DNA"/>
</dbReference>
<organism evidence="1 2">
    <name type="scientific">Streptomyces vastus</name>
    <dbReference type="NCBI Taxonomy" id="285451"/>
    <lineage>
        <taxon>Bacteria</taxon>
        <taxon>Bacillati</taxon>
        <taxon>Actinomycetota</taxon>
        <taxon>Actinomycetes</taxon>
        <taxon>Kitasatosporales</taxon>
        <taxon>Streptomycetaceae</taxon>
        <taxon>Streptomyces</taxon>
    </lineage>
</organism>
<dbReference type="RefSeq" id="WP_344396443.1">
    <property type="nucleotide sequence ID" value="NZ_BAAASJ010000120.1"/>
</dbReference>
<evidence type="ECO:0000313" key="2">
    <source>
        <dbReference type="Proteomes" id="UP001500151"/>
    </source>
</evidence>
<proteinExistence type="predicted"/>
<name>A0ABN3RXB7_9ACTN</name>
<keyword evidence="2" id="KW-1185">Reference proteome</keyword>
<evidence type="ECO:0008006" key="3">
    <source>
        <dbReference type="Google" id="ProtNLM"/>
    </source>
</evidence>
<gene>
    <name evidence="1" type="ORF">GCM10010307_80770</name>
</gene>
<sequence length="219" mass="24572">MGLRQQLTSMNQEQADWNHIAQAARGLIARADAENLVARWHPLGFIDIPISEGAAAACRKSTHTTIHVWHPEFSRPQDPLDTCHSHGWHLDSVVLHGSFVNETYDVEADAAAPYMLYEVSYGAGVSISQSTGRRVTVRIENEERIQQGTRYQIPAEFFHWTRTNGDDLVITVMSSGGFTGKSPMTVRSADSRLTYEYERTFCSSGVRKTVFQDILSRLT</sequence>
<reference evidence="1 2" key="1">
    <citation type="journal article" date="2019" name="Int. J. Syst. Evol. Microbiol.">
        <title>The Global Catalogue of Microorganisms (GCM) 10K type strain sequencing project: providing services to taxonomists for standard genome sequencing and annotation.</title>
        <authorList>
            <consortium name="The Broad Institute Genomics Platform"/>
            <consortium name="The Broad Institute Genome Sequencing Center for Infectious Disease"/>
            <person name="Wu L."/>
            <person name="Ma J."/>
        </authorList>
    </citation>
    <scope>NUCLEOTIDE SEQUENCE [LARGE SCALE GENOMIC DNA]</scope>
    <source>
        <strain evidence="1 2">JCM 4524</strain>
    </source>
</reference>